<protein>
    <submittedName>
        <fullName evidence="1">Protein CBG23960</fullName>
    </submittedName>
</protein>
<keyword evidence="2" id="KW-1185">Reference proteome</keyword>
<organism evidence="1 2">
    <name type="scientific">Caenorhabditis briggsae</name>
    <dbReference type="NCBI Taxonomy" id="6238"/>
    <lineage>
        <taxon>Eukaryota</taxon>
        <taxon>Metazoa</taxon>
        <taxon>Ecdysozoa</taxon>
        <taxon>Nematoda</taxon>
        <taxon>Chromadorea</taxon>
        <taxon>Rhabditida</taxon>
        <taxon>Rhabditina</taxon>
        <taxon>Rhabditomorpha</taxon>
        <taxon>Rhabditoidea</taxon>
        <taxon>Rhabditidae</taxon>
        <taxon>Peloderinae</taxon>
        <taxon>Caenorhabditis</taxon>
    </lineage>
</organism>
<dbReference type="GeneID" id="8590013"/>
<sequence length="66" mass="7219">MSQRGSKTSSRTSGSDIALKISSSISCSNSIAVRFFNPPDYRSPNSCCCSNEYERTTCTVTKRRAS</sequence>
<dbReference type="CTD" id="8590013"/>
<dbReference type="KEGG" id="cbr:CBG_23960"/>
<reference evidence="1 2" key="2">
    <citation type="journal article" date="2011" name="PLoS Genet.">
        <title>Caenorhabditis briggsae recombinant inbred line genotypes reveal inter-strain incompatibility and the evolution of recombination.</title>
        <authorList>
            <person name="Ross J.A."/>
            <person name="Koboldt D.C."/>
            <person name="Staisch J.E."/>
            <person name="Chamberlin H.M."/>
            <person name="Gupta B.P."/>
            <person name="Miller R.D."/>
            <person name="Baird S.E."/>
            <person name="Haag E.S."/>
        </authorList>
    </citation>
    <scope>NUCLEOTIDE SEQUENCE [LARGE SCALE GENOMIC DNA]</scope>
    <source>
        <strain evidence="1 2">AF16</strain>
    </source>
</reference>
<proteinExistence type="predicted"/>
<gene>
    <name evidence="1 3" type="ORF">CBG23960</name>
    <name evidence="1" type="ORF">CBG_23960</name>
</gene>
<evidence type="ECO:0000313" key="2">
    <source>
        <dbReference type="Proteomes" id="UP000008549"/>
    </source>
</evidence>
<dbReference type="RefSeq" id="XP_002648011.2">
    <property type="nucleotide sequence ID" value="XM_002647965.2"/>
</dbReference>
<dbReference type="InParanoid" id="H8WGZ3"/>
<dbReference type="EMBL" id="HE601039">
    <property type="protein sequence ID" value="CCG58691.1"/>
    <property type="molecule type" value="Genomic_DNA"/>
</dbReference>
<dbReference type="WormBase" id="CBG23960">
    <property type="protein sequence ID" value="CBP48871"/>
    <property type="gene ID" value="WBGene00042185"/>
</dbReference>
<evidence type="ECO:0000313" key="3">
    <source>
        <dbReference type="WormBase" id="CBG23960"/>
    </source>
</evidence>
<evidence type="ECO:0000313" key="1">
    <source>
        <dbReference type="EMBL" id="CCG58691.1"/>
    </source>
</evidence>
<reference evidence="1 2" key="1">
    <citation type="journal article" date="2003" name="PLoS Biol.">
        <title>The genome sequence of Caenorhabditis briggsae: a platform for comparative genomics.</title>
        <authorList>
            <person name="Stein L.D."/>
            <person name="Bao Z."/>
            <person name="Blasiar D."/>
            <person name="Blumenthal T."/>
            <person name="Brent M.R."/>
            <person name="Chen N."/>
            <person name="Chinwalla A."/>
            <person name="Clarke L."/>
            <person name="Clee C."/>
            <person name="Coghlan A."/>
            <person name="Coulson A."/>
            <person name="D'Eustachio P."/>
            <person name="Fitch D.H."/>
            <person name="Fulton L.A."/>
            <person name="Fulton R.E."/>
            <person name="Griffiths-Jones S."/>
            <person name="Harris T.W."/>
            <person name="Hillier L.W."/>
            <person name="Kamath R."/>
            <person name="Kuwabara P.E."/>
            <person name="Mardis E.R."/>
            <person name="Marra M.A."/>
            <person name="Miner T.L."/>
            <person name="Minx P."/>
            <person name="Mullikin J.C."/>
            <person name="Plumb R.W."/>
            <person name="Rogers J."/>
            <person name="Schein J.E."/>
            <person name="Sohrmann M."/>
            <person name="Spieth J."/>
            <person name="Stajich J.E."/>
            <person name="Wei C."/>
            <person name="Willey D."/>
            <person name="Wilson R.K."/>
            <person name="Durbin R."/>
            <person name="Waterston R.H."/>
        </authorList>
    </citation>
    <scope>NUCLEOTIDE SEQUENCE [LARGE SCALE GENOMIC DNA]</scope>
    <source>
        <strain evidence="1 2">AF16</strain>
    </source>
</reference>
<name>H8WGZ3_CAEBR</name>
<dbReference type="Proteomes" id="UP000008549">
    <property type="component" value="Unassembled WGS sequence"/>
</dbReference>
<accession>H8WGZ3</accession>
<dbReference type="AlphaFoldDB" id="H8WGZ3"/>